<sequence length="80" mass="9317">MLHSTNLNGGPLLLIVAERVIRNRGDLAFVEEEDPDMSSLVRLRQNQMRKVAPSPSPLRHCHRRRRHKNREGHGLYRTLL</sequence>
<reference evidence="1 2" key="1">
    <citation type="journal article" date="2022" name="Hortic Res">
        <title>A haplotype resolved chromosomal level avocado genome allows analysis of novel avocado genes.</title>
        <authorList>
            <person name="Nath O."/>
            <person name="Fletcher S.J."/>
            <person name="Hayward A."/>
            <person name="Shaw L.M."/>
            <person name="Masouleh A.K."/>
            <person name="Furtado A."/>
            <person name="Henry R.J."/>
            <person name="Mitter N."/>
        </authorList>
    </citation>
    <scope>NUCLEOTIDE SEQUENCE [LARGE SCALE GENOMIC DNA]</scope>
    <source>
        <strain evidence="2">cv. Hass</strain>
    </source>
</reference>
<evidence type="ECO:0000313" key="2">
    <source>
        <dbReference type="Proteomes" id="UP001234297"/>
    </source>
</evidence>
<protein>
    <submittedName>
        <fullName evidence="1">Uncharacterized protein</fullName>
    </submittedName>
</protein>
<evidence type="ECO:0000313" key="1">
    <source>
        <dbReference type="EMBL" id="KAJ8621762.1"/>
    </source>
</evidence>
<keyword evidence="2" id="KW-1185">Reference proteome</keyword>
<proteinExistence type="predicted"/>
<name>A0ACC2KKX5_PERAE</name>
<comment type="caution">
    <text evidence="1">The sequence shown here is derived from an EMBL/GenBank/DDBJ whole genome shotgun (WGS) entry which is preliminary data.</text>
</comment>
<organism evidence="1 2">
    <name type="scientific">Persea americana</name>
    <name type="common">Avocado</name>
    <dbReference type="NCBI Taxonomy" id="3435"/>
    <lineage>
        <taxon>Eukaryota</taxon>
        <taxon>Viridiplantae</taxon>
        <taxon>Streptophyta</taxon>
        <taxon>Embryophyta</taxon>
        <taxon>Tracheophyta</taxon>
        <taxon>Spermatophyta</taxon>
        <taxon>Magnoliopsida</taxon>
        <taxon>Magnoliidae</taxon>
        <taxon>Laurales</taxon>
        <taxon>Lauraceae</taxon>
        <taxon>Persea</taxon>
    </lineage>
</organism>
<dbReference type="Proteomes" id="UP001234297">
    <property type="component" value="Chromosome 10"/>
</dbReference>
<gene>
    <name evidence="1" type="ORF">MRB53_030291</name>
</gene>
<accession>A0ACC2KKX5</accession>
<dbReference type="EMBL" id="CM056818">
    <property type="protein sequence ID" value="KAJ8621762.1"/>
    <property type="molecule type" value="Genomic_DNA"/>
</dbReference>